<organism evidence="2">
    <name type="scientific">Siphoviridae sp. ctZro7</name>
    <dbReference type="NCBI Taxonomy" id="2825561"/>
    <lineage>
        <taxon>Viruses</taxon>
        <taxon>Duplodnaviria</taxon>
        <taxon>Heunggongvirae</taxon>
        <taxon>Uroviricota</taxon>
        <taxon>Caudoviricetes</taxon>
    </lineage>
</organism>
<evidence type="ECO:0000313" key="2">
    <source>
        <dbReference type="EMBL" id="DAE09172.1"/>
    </source>
</evidence>
<name>A0A8S5PSI4_9CAUD</name>
<feature type="region of interest" description="Disordered" evidence="1">
    <location>
        <begin position="1"/>
        <end position="29"/>
    </location>
</feature>
<reference evidence="2" key="1">
    <citation type="journal article" date="2021" name="Proc. Natl. Acad. Sci. U.S.A.">
        <title>A Catalog of Tens of Thousands of Viruses from Human Metagenomes Reveals Hidden Associations with Chronic Diseases.</title>
        <authorList>
            <person name="Tisza M.J."/>
            <person name="Buck C.B."/>
        </authorList>
    </citation>
    <scope>NUCLEOTIDE SEQUENCE</scope>
    <source>
        <strain evidence="2">CtZro7</strain>
    </source>
</reference>
<evidence type="ECO:0000256" key="1">
    <source>
        <dbReference type="SAM" id="MobiDB-lite"/>
    </source>
</evidence>
<sequence length="29" mass="3216">MSEDRIQSPASHPGHYPDESTAGYINDLQ</sequence>
<protein>
    <submittedName>
        <fullName evidence="2">DNA primase small subunit PriS, DNA-dependent RNA polymerase, DNA</fullName>
    </submittedName>
</protein>
<dbReference type="EMBL" id="BK015483">
    <property type="protein sequence ID" value="DAE09172.1"/>
    <property type="molecule type" value="Genomic_DNA"/>
</dbReference>
<accession>A0A8S5PSI4</accession>
<proteinExistence type="predicted"/>